<dbReference type="GeneID" id="20326510"/>
<proteinExistence type="predicted"/>
<feature type="compositionally biased region" description="Polar residues" evidence="1">
    <location>
        <begin position="77"/>
        <end position="87"/>
    </location>
</feature>
<reference evidence="2 3" key="1">
    <citation type="submission" date="2013-11" db="EMBL/GenBank/DDBJ databases">
        <title>Opisthorchis viverrini - life in the bile duct.</title>
        <authorList>
            <person name="Young N.D."/>
            <person name="Nagarajan N."/>
            <person name="Lin S.J."/>
            <person name="Korhonen P.K."/>
            <person name="Jex A.R."/>
            <person name="Hall R.S."/>
            <person name="Safavi-Hemami H."/>
            <person name="Kaewkong W."/>
            <person name="Bertrand D."/>
            <person name="Gao S."/>
            <person name="Seet Q."/>
            <person name="Wongkham S."/>
            <person name="Teh B.T."/>
            <person name="Wongkham C."/>
            <person name="Intapan P.M."/>
            <person name="Maleewong W."/>
            <person name="Yang X."/>
            <person name="Hu M."/>
            <person name="Wang Z."/>
            <person name="Hofmann A."/>
            <person name="Sternberg P.W."/>
            <person name="Tan P."/>
            <person name="Wang J."/>
            <person name="Gasser R.B."/>
        </authorList>
    </citation>
    <scope>NUCLEOTIDE SEQUENCE [LARGE SCALE GENOMIC DNA]</scope>
</reference>
<dbReference type="RefSeq" id="XP_009178051.1">
    <property type="nucleotide sequence ID" value="XM_009179787.1"/>
</dbReference>
<gene>
    <name evidence="2" type="ORF">T265_12342</name>
</gene>
<dbReference type="AlphaFoldDB" id="A0A074YU15"/>
<protein>
    <submittedName>
        <fullName evidence="2">Uncharacterized protein</fullName>
    </submittedName>
</protein>
<name>A0A074YU15_OPIVI</name>
<dbReference type="KEGG" id="ovi:T265_12342"/>
<sequence length="94" mass="10361">MGSREPILSVILQLPPSLTLLLDVVASTKRSIISLDFIFFFITKDFGSSLFQTLSCEGARPATITRRDRRAERCGSPSDNTTTNEAANQVPRIC</sequence>
<organism evidence="2 3">
    <name type="scientific">Opisthorchis viverrini</name>
    <name type="common">Southeast Asian liver fluke</name>
    <dbReference type="NCBI Taxonomy" id="6198"/>
    <lineage>
        <taxon>Eukaryota</taxon>
        <taxon>Metazoa</taxon>
        <taxon>Spiralia</taxon>
        <taxon>Lophotrochozoa</taxon>
        <taxon>Platyhelminthes</taxon>
        <taxon>Trematoda</taxon>
        <taxon>Digenea</taxon>
        <taxon>Opisthorchiida</taxon>
        <taxon>Opisthorchiata</taxon>
        <taxon>Opisthorchiidae</taxon>
        <taxon>Opisthorchis</taxon>
    </lineage>
</organism>
<evidence type="ECO:0000313" key="3">
    <source>
        <dbReference type="Proteomes" id="UP000054324"/>
    </source>
</evidence>
<dbReference type="EMBL" id="KL606542">
    <property type="protein sequence ID" value="KER18203.1"/>
    <property type="molecule type" value="Genomic_DNA"/>
</dbReference>
<dbReference type="Proteomes" id="UP000054324">
    <property type="component" value="Unassembled WGS sequence"/>
</dbReference>
<keyword evidence="3" id="KW-1185">Reference proteome</keyword>
<dbReference type="CTD" id="20326510"/>
<evidence type="ECO:0000256" key="1">
    <source>
        <dbReference type="SAM" id="MobiDB-lite"/>
    </source>
</evidence>
<evidence type="ECO:0000313" key="2">
    <source>
        <dbReference type="EMBL" id="KER18203.1"/>
    </source>
</evidence>
<accession>A0A074YU15</accession>
<feature type="region of interest" description="Disordered" evidence="1">
    <location>
        <begin position="67"/>
        <end position="94"/>
    </location>
</feature>